<dbReference type="PANTHER" id="PTHR45709">
    <property type="entry name" value="LARGE SUBUNIT GTPASE 1 HOMOLOG-RELATED"/>
    <property type="match status" value="1"/>
</dbReference>
<keyword evidence="1" id="KW-0963">Cytoplasm</keyword>
<sequence>MTKRRPSNKKPTGVNTSLGKSLTNERERVRKAHQRSKYDAEEIENPAFLEAESKKCIDSITDETSLEEFLAKAQLAGTEFTAEREQIRVVEKDSAVVIPSRVQYENNLELQKQFEHRLRIPRRPPKDLWNTAEELTKFENEAFLRWRSDLSELQEVRFILVCKGVKT</sequence>
<accession>A0A3P7IE15</accession>
<dbReference type="GO" id="GO:0000054">
    <property type="term" value="P:ribosomal subunit export from nucleus"/>
    <property type="evidence" value="ECO:0007669"/>
    <property type="project" value="TreeGrafter"/>
</dbReference>
<keyword evidence="3" id="KW-0378">Hydrolase</keyword>
<evidence type="ECO:0000256" key="2">
    <source>
        <dbReference type="ARBA" id="ARBA00022741"/>
    </source>
</evidence>
<dbReference type="Proteomes" id="UP000270094">
    <property type="component" value="Unassembled WGS sequence"/>
</dbReference>
<feature type="region of interest" description="Disordered" evidence="5">
    <location>
        <begin position="1"/>
        <end position="39"/>
    </location>
</feature>
<dbReference type="GO" id="GO:0003924">
    <property type="term" value="F:GTPase activity"/>
    <property type="evidence" value="ECO:0007669"/>
    <property type="project" value="InterPro"/>
</dbReference>
<protein>
    <submittedName>
        <fullName evidence="6">Uncharacterized protein</fullName>
    </submittedName>
</protein>
<evidence type="ECO:0000313" key="6">
    <source>
        <dbReference type="EMBL" id="VDM71180.1"/>
    </source>
</evidence>
<dbReference type="OrthoDB" id="2365484at2759"/>
<keyword evidence="7" id="KW-1185">Reference proteome</keyword>
<evidence type="ECO:0000256" key="3">
    <source>
        <dbReference type="ARBA" id="ARBA00022801"/>
    </source>
</evidence>
<feature type="compositionally biased region" description="Polar residues" evidence="5">
    <location>
        <begin position="9"/>
        <end position="22"/>
    </location>
</feature>
<organism evidence="6 7">
    <name type="scientific">Strongylus vulgaris</name>
    <name type="common">Blood worm</name>
    <dbReference type="NCBI Taxonomy" id="40348"/>
    <lineage>
        <taxon>Eukaryota</taxon>
        <taxon>Metazoa</taxon>
        <taxon>Ecdysozoa</taxon>
        <taxon>Nematoda</taxon>
        <taxon>Chromadorea</taxon>
        <taxon>Rhabditida</taxon>
        <taxon>Rhabditina</taxon>
        <taxon>Rhabditomorpha</taxon>
        <taxon>Strongyloidea</taxon>
        <taxon>Strongylidae</taxon>
        <taxon>Strongylus</taxon>
    </lineage>
</organism>
<proteinExistence type="predicted"/>
<dbReference type="GO" id="GO:0005829">
    <property type="term" value="C:cytosol"/>
    <property type="evidence" value="ECO:0007669"/>
    <property type="project" value="TreeGrafter"/>
</dbReference>
<keyword evidence="4" id="KW-0342">GTP-binding</keyword>
<dbReference type="GO" id="GO:0005525">
    <property type="term" value="F:GTP binding"/>
    <property type="evidence" value="ECO:0007669"/>
    <property type="project" value="UniProtKB-KW"/>
</dbReference>
<evidence type="ECO:0000256" key="5">
    <source>
        <dbReference type="SAM" id="MobiDB-lite"/>
    </source>
</evidence>
<dbReference type="AlphaFoldDB" id="A0A3P7IE15"/>
<keyword evidence="2" id="KW-0547">Nucleotide-binding</keyword>
<dbReference type="InterPro" id="IPR043358">
    <property type="entry name" value="GNL1-like"/>
</dbReference>
<evidence type="ECO:0000256" key="4">
    <source>
        <dbReference type="ARBA" id="ARBA00023134"/>
    </source>
</evidence>
<dbReference type="EMBL" id="UYYB01019175">
    <property type="protein sequence ID" value="VDM71180.1"/>
    <property type="molecule type" value="Genomic_DNA"/>
</dbReference>
<dbReference type="PANTHER" id="PTHR45709:SF2">
    <property type="entry name" value="LARGE SUBUNIT GTPASE 1 HOMOLOG"/>
    <property type="match status" value="1"/>
</dbReference>
<gene>
    <name evidence="6" type="ORF">SVUK_LOCUS6178</name>
</gene>
<name>A0A3P7IE15_STRVU</name>
<evidence type="ECO:0000313" key="7">
    <source>
        <dbReference type="Proteomes" id="UP000270094"/>
    </source>
</evidence>
<evidence type="ECO:0000256" key="1">
    <source>
        <dbReference type="ARBA" id="ARBA00022490"/>
    </source>
</evidence>
<reference evidence="6 7" key="1">
    <citation type="submission" date="2018-11" db="EMBL/GenBank/DDBJ databases">
        <authorList>
            <consortium name="Pathogen Informatics"/>
        </authorList>
    </citation>
    <scope>NUCLEOTIDE SEQUENCE [LARGE SCALE GENOMIC DNA]</scope>
</reference>